<gene>
    <name evidence="1" type="ORF">R16034_04850</name>
</gene>
<sequence length="618" mass="69697">MKSAISLYHAGVDFTEIKKQTKISENEVRREIRRCLTPDGRGSIFGFRAIVERCRVAGYERKKSTSRPKTTLSFGLSGALSHLFEEYPYLRKRVESEFFGTCKREIYFEPKKSIADIHYDFISELRSIGLTDVDWPFNTENLGYKSLSRYFRRLLKDYPAKYVEGRHGTESARRLRVGTGVEPLLRANVPSAILELDYVIIDAPGGIVIVSDSLGVEHRILAERWYVGILADEYDGAILGVSLALERSPSADTALQTILSSLQDECYDTTPILEELLPSGKCLMPSLLPQYQRQGCCLLRVDHGLCNLAEDFVNNVIDVMGCTVEFGELFAWWMRAVVERMIGVFHARGLHRFAFTCGSDADDTRRRDPEQKAESFEVRIEDMEALILSTLYEVNCALGKERFFGSTLLTVRTRFSADPGLGWLPRPLPKSTEAVARLLDHQVVVPVSGNAKKGIRPYLQYAKRKYTNPRIASDFSLLHKQVRLHIDRQDPRKAWASLADTGENLGALTVERRWREWRMSLRVSTMLTRHTCARPLDRGRSMPEAFLAAKADELIARKALGKGGMVRGAVDYARHKRSASKDGGQAEAPTDITSSVCPARNLFGIFRLSDDAVDTNHD</sequence>
<keyword evidence="2" id="KW-1185">Reference proteome</keyword>
<evidence type="ECO:0000313" key="1">
    <source>
        <dbReference type="EMBL" id="CAJ0744823.1"/>
    </source>
</evidence>
<dbReference type="EMBL" id="CATWHI010000011">
    <property type="protein sequence ID" value="CAJ0744823.1"/>
    <property type="molecule type" value="Genomic_DNA"/>
</dbReference>
<protein>
    <recommendedName>
        <fullName evidence="3">Integrase catalytic domain-containing protein</fullName>
    </recommendedName>
</protein>
<evidence type="ECO:0008006" key="3">
    <source>
        <dbReference type="Google" id="ProtNLM"/>
    </source>
</evidence>
<name>A0AB72X755_9RALS</name>
<organism evidence="1 2">
    <name type="scientific">Ralstonia edaphi</name>
    <dbReference type="NCBI Taxonomy" id="3058599"/>
    <lineage>
        <taxon>Bacteria</taxon>
        <taxon>Pseudomonadati</taxon>
        <taxon>Pseudomonadota</taxon>
        <taxon>Betaproteobacteria</taxon>
        <taxon>Burkholderiales</taxon>
        <taxon>Burkholderiaceae</taxon>
        <taxon>Ralstonia</taxon>
    </lineage>
</organism>
<proteinExistence type="predicted"/>
<reference evidence="1 2" key="1">
    <citation type="submission" date="2023-07" db="EMBL/GenBank/DDBJ databases">
        <authorList>
            <person name="Peeters C."/>
        </authorList>
    </citation>
    <scope>NUCLEOTIDE SEQUENCE [LARGE SCALE GENOMIC DNA]</scope>
    <source>
        <strain evidence="1 2">R-16034</strain>
    </source>
</reference>
<evidence type="ECO:0000313" key="2">
    <source>
        <dbReference type="Proteomes" id="UP001189225"/>
    </source>
</evidence>
<accession>A0AB72X755</accession>
<dbReference type="AlphaFoldDB" id="A0AB72X755"/>
<dbReference type="Proteomes" id="UP001189225">
    <property type="component" value="Unassembled WGS sequence"/>
</dbReference>
<comment type="caution">
    <text evidence="1">The sequence shown here is derived from an EMBL/GenBank/DDBJ whole genome shotgun (WGS) entry which is preliminary data.</text>
</comment>